<evidence type="ECO:0000313" key="6">
    <source>
        <dbReference type="RGD" id="1584138"/>
    </source>
</evidence>
<name>D3ZKZ6_RAT</name>
<dbReference type="STRING" id="10116.ENSRNOP00000053274"/>
<dbReference type="FunCoup" id="D3ZKZ6">
    <property type="interactions" value="69"/>
</dbReference>
<dbReference type="GeneTree" id="ENSGT00390000016224"/>
<organism evidence="4 5">
    <name type="scientific">Rattus norvegicus</name>
    <name type="common">Rat</name>
    <dbReference type="NCBI Taxonomy" id="10116"/>
    <lineage>
        <taxon>Eukaryota</taxon>
        <taxon>Metazoa</taxon>
        <taxon>Chordata</taxon>
        <taxon>Craniata</taxon>
        <taxon>Vertebrata</taxon>
        <taxon>Euteleostomi</taxon>
        <taxon>Mammalia</taxon>
        <taxon>Eutheria</taxon>
        <taxon>Euarchontoglires</taxon>
        <taxon>Glires</taxon>
        <taxon>Rodentia</taxon>
        <taxon>Myomorpha</taxon>
        <taxon>Muroidea</taxon>
        <taxon>Muridae</taxon>
        <taxon>Murinae</taxon>
        <taxon>Rattus</taxon>
    </lineage>
</organism>
<dbReference type="GeneID" id="688828"/>
<dbReference type="RefSeq" id="XP_038938090.1">
    <property type="nucleotide sequence ID" value="XM_039082162.2"/>
</dbReference>
<evidence type="ECO:0000313" key="4">
    <source>
        <dbReference type="Ensembl" id="ENSRNOP00000053274.3"/>
    </source>
</evidence>
<dbReference type="SUPFAM" id="SSF55811">
    <property type="entry name" value="Nudix"/>
    <property type="match status" value="1"/>
</dbReference>
<dbReference type="Proteomes" id="UP000002494">
    <property type="component" value="Chromosome 8"/>
</dbReference>
<evidence type="ECO:0000313" key="5">
    <source>
        <dbReference type="Proteomes" id="UP000002494"/>
    </source>
</evidence>
<dbReference type="InterPro" id="IPR015797">
    <property type="entry name" value="NUDIX_hydrolase-like_dom_sf"/>
</dbReference>
<dbReference type="PeptideAtlas" id="D3ZKZ6"/>
<dbReference type="GO" id="GO:0005654">
    <property type="term" value="C:nucleoplasm"/>
    <property type="evidence" value="ECO:0007669"/>
    <property type="project" value="UniProtKB-SubCell"/>
</dbReference>
<reference evidence="4" key="2">
    <citation type="submission" date="2025-08" db="UniProtKB">
        <authorList>
            <consortium name="Ensembl"/>
        </authorList>
    </citation>
    <scope>IDENTIFICATION</scope>
    <source>
        <strain evidence="4">Brown Norway</strain>
    </source>
</reference>
<dbReference type="PANTHER" id="PTHR31699">
    <property type="entry name" value="NUDIX T16 FAMILY MEMBER"/>
    <property type="match status" value="1"/>
</dbReference>
<dbReference type="OrthoDB" id="5950381at2759"/>
<dbReference type="GO" id="GO:0005737">
    <property type="term" value="C:cytoplasm"/>
    <property type="evidence" value="ECO:0007669"/>
    <property type="project" value="UniProtKB-SubCell"/>
</dbReference>
<evidence type="ECO:0000256" key="1">
    <source>
        <dbReference type="ARBA" id="ARBA00004123"/>
    </source>
</evidence>
<dbReference type="Bgee" id="ENSRNOG00000037305">
    <property type="expression patterns" value="Expressed in testis"/>
</dbReference>
<dbReference type="eggNOG" id="ENOG502S20E">
    <property type="taxonomic scope" value="Eukaryota"/>
</dbReference>
<dbReference type="GO" id="GO:0005634">
    <property type="term" value="C:nucleus"/>
    <property type="evidence" value="ECO:0000318"/>
    <property type="project" value="GO_Central"/>
</dbReference>
<dbReference type="GO" id="GO:0030515">
    <property type="term" value="F:snoRNA binding"/>
    <property type="evidence" value="ECO:0000318"/>
    <property type="project" value="GO_Central"/>
</dbReference>
<dbReference type="KEGG" id="rno:688828"/>
<reference evidence="4" key="1">
    <citation type="submission" date="2024-01" db="EMBL/GenBank/DDBJ databases">
        <title>GRCr8: a new rat reference genome assembly contstructed from accurate long reads and long range scaffolding.</title>
        <authorList>
            <person name="Doris P.A."/>
            <person name="Kalbfleisch T."/>
            <person name="Li K."/>
            <person name="Howe K."/>
            <person name="Wood J."/>
        </authorList>
    </citation>
    <scope>NUCLEOTIDE SEQUENCE [LARGE SCALE GENOMIC DNA]</scope>
    <source>
        <strain evidence="4">Brown Norway</strain>
    </source>
</reference>
<dbReference type="OMA" id="ENRTLEC"/>
<keyword evidence="2" id="KW-0694">RNA-binding</keyword>
<keyword evidence="5" id="KW-1185">Reference proteome</keyword>
<dbReference type="PaxDb" id="10116-ENSRNOP00000053274"/>
<dbReference type="CTD" id="73532"/>
<reference evidence="4" key="3">
    <citation type="submission" date="2025-09" db="UniProtKB">
        <authorList>
            <consortium name="Ensembl"/>
        </authorList>
    </citation>
    <scope>IDENTIFICATION</scope>
    <source>
        <strain evidence="4">Brown Norway</strain>
    </source>
</reference>
<dbReference type="GO" id="GO:0006402">
    <property type="term" value="P:mRNA catabolic process"/>
    <property type="evidence" value="ECO:0000318"/>
    <property type="project" value="GO_Central"/>
</dbReference>
<dbReference type="GO" id="GO:1990174">
    <property type="term" value="F:phosphodiesterase decapping endonuclease activity"/>
    <property type="evidence" value="ECO:0000318"/>
    <property type="project" value="GO_Central"/>
</dbReference>
<dbReference type="Gene3D" id="3.90.79.10">
    <property type="entry name" value="Nucleoside Triphosphate Pyrophosphohydrolase"/>
    <property type="match status" value="1"/>
</dbReference>
<evidence type="ECO:0000256" key="2">
    <source>
        <dbReference type="ARBA" id="ARBA00022884"/>
    </source>
</evidence>
<dbReference type="AGR" id="RGD:1584138"/>
<comment type="subcellular location">
    <subcellularLocation>
        <location evidence="1">Nucleus</location>
    </subcellularLocation>
</comment>
<dbReference type="Ensembl" id="ENSRNOT00000056435.5">
    <property type="protein sequence ID" value="ENSRNOP00000053274.3"/>
    <property type="gene ID" value="ENSRNOG00000037305.5"/>
</dbReference>
<gene>
    <name evidence="4 6" type="primary">Nudt16l2</name>
    <name evidence="6" type="synonym">LOC688828</name>
</gene>
<dbReference type="GO" id="GO:1990003">
    <property type="term" value="F:IDP phosphatase activity"/>
    <property type="evidence" value="ECO:0007669"/>
    <property type="project" value="UniProtKB-EC"/>
</dbReference>
<dbReference type="Pfam" id="PF22327">
    <property type="entry name" value="Nudt16-like"/>
    <property type="match status" value="1"/>
</dbReference>
<dbReference type="GO" id="GO:0005730">
    <property type="term" value="C:nucleolus"/>
    <property type="evidence" value="ECO:0007669"/>
    <property type="project" value="UniProtKB-SubCell"/>
</dbReference>
<dbReference type="UCSC" id="RGD:1584138">
    <property type="organism name" value="rat"/>
</dbReference>
<dbReference type="RGD" id="1584138">
    <property type="gene designation" value="Nudt16l2"/>
</dbReference>
<keyword evidence="3" id="KW-0539">Nucleus</keyword>
<dbReference type="GO" id="GO:0140933">
    <property type="term" value="F:5'-(N(7)-methylguanosine 5'-triphospho)-[mRNA] hydrolase activity"/>
    <property type="evidence" value="ECO:0007669"/>
    <property type="project" value="UniProtKB-EC"/>
</dbReference>
<accession>D3ZKZ6</accession>
<dbReference type="GO" id="GO:0046872">
    <property type="term" value="F:metal ion binding"/>
    <property type="evidence" value="ECO:0007669"/>
    <property type="project" value="UniProtKB-KW"/>
</dbReference>
<evidence type="ECO:0000256" key="3">
    <source>
        <dbReference type="ARBA" id="ARBA00023242"/>
    </source>
</evidence>
<dbReference type="SMR" id="D3ZKZ6"/>
<sequence>MASTRKIELEDALALGPSWRHLCYVMLYAPNPGVLFGGHILLNYSVLMSMRFDGRLGFPGGFVDDNSPSLEEGLNKELLRKLGEGVSTFNIVSTDYRSSLIETTSKVVAHFYVKCLTLEQLQAVEAGAPLTKDHGLEDGVGGLPAFLDNSFIGVAREQLLEALQDLGILAPETVSDLKGRIVQLKQTLKLIRARAERT</sequence>
<proteinExistence type="predicted"/>
<dbReference type="PANTHER" id="PTHR31699:SF4">
    <property type="entry name" value="NUDIX (NUCLEOSIDE DIPHOSPHATE LINKED MOIETY X)-TYPE MOTIF 16-LIKE 2"/>
    <property type="match status" value="1"/>
</dbReference>
<dbReference type="jPOST" id="D3ZKZ6"/>
<dbReference type="GO" id="GO:0009117">
    <property type="term" value="P:nucleotide metabolic process"/>
    <property type="evidence" value="ECO:0007669"/>
    <property type="project" value="UniProtKB-KW"/>
</dbReference>
<dbReference type="InterPro" id="IPR054754">
    <property type="entry name" value="NudT16"/>
</dbReference>
<dbReference type="HOGENOM" id="CLU_110418_0_1_1"/>
<dbReference type="GO" id="GO:0000166">
    <property type="term" value="F:nucleotide binding"/>
    <property type="evidence" value="ECO:0007669"/>
    <property type="project" value="UniProtKB-KW"/>
</dbReference>
<dbReference type="AlphaFoldDB" id="D3ZKZ6"/>
<protein>
    <submittedName>
        <fullName evidence="4">Nudix hydrolase 16 like 2</fullName>
    </submittedName>
</protein>
<dbReference type="GO" id="GO:0016077">
    <property type="term" value="P:sno(s)RNA catabolic process"/>
    <property type="evidence" value="ECO:0000318"/>
    <property type="project" value="GO_Central"/>
</dbReference>